<feature type="transmembrane region" description="Helical" evidence="7">
    <location>
        <begin position="284"/>
        <end position="303"/>
    </location>
</feature>
<feature type="transmembrane region" description="Helical" evidence="7">
    <location>
        <begin position="336"/>
        <end position="358"/>
    </location>
</feature>
<feature type="transmembrane region" description="Helical" evidence="7">
    <location>
        <begin position="256"/>
        <end position="278"/>
    </location>
</feature>
<protein>
    <recommendedName>
        <fullName evidence="8">ABC transmembrane type-1 domain-containing protein</fullName>
    </recommendedName>
</protein>
<organism evidence="9 10">
    <name type="scientific">Nocardioides baekrokdamisoli</name>
    <dbReference type="NCBI Taxonomy" id="1804624"/>
    <lineage>
        <taxon>Bacteria</taxon>
        <taxon>Bacillati</taxon>
        <taxon>Actinomycetota</taxon>
        <taxon>Actinomycetes</taxon>
        <taxon>Propionibacteriales</taxon>
        <taxon>Nocardioidaceae</taxon>
        <taxon>Nocardioides</taxon>
    </lineage>
</organism>
<feature type="transmembrane region" description="Helical" evidence="7">
    <location>
        <begin position="225"/>
        <end position="244"/>
    </location>
</feature>
<dbReference type="Proteomes" id="UP000271573">
    <property type="component" value="Chromosome"/>
</dbReference>
<dbReference type="Gene3D" id="1.10.3720.10">
    <property type="entry name" value="MetI-like"/>
    <property type="match status" value="1"/>
</dbReference>
<feature type="domain" description="ABC transmembrane type-1" evidence="8">
    <location>
        <begin position="218"/>
        <end position="402"/>
    </location>
</feature>
<dbReference type="AlphaFoldDB" id="A0A3G9IF76"/>
<feature type="transmembrane region" description="Helical" evidence="7">
    <location>
        <begin position="37"/>
        <end position="58"/>
    </location>
</feature>
<comment type="similarity">
    <text evidence="7">Belongs to the binding-protein-dependent transport system permease family.</text>
</comment>
<dbReference type="SUPFAM" id="SSF161098">
    <property type="entry name" value="MetI-like"/>
    <property type="match status" value="1"/>
</dbReference>
<dbReference type="EMBL" id="AP019307">
    <property type="protein sequence ID" value="BBH17056.1"/>
    <property type="molecule type" value="Genomic_DNA"/>
</dbReference>
<feature type="transmembrane region" description="Helical" evidence="7">
    <location>
        <begin position="121"/>
        <end position="140"/>
    </location>
</feature>
<keyword evidence="6 7" id="KW-0472">Membrane</keyword>
<dbReference type="PANTHER" id="PTHR30151:SF20">
    <property type="entry name" value="ABC TRANSPORTER PERMEASE PROTEIN HI_0355-RELATED"/>
    <property type="match status" value="1"/>
</dbReference>
<dbReference type="GO" id="GO:0055085">
    <property type="term" value="P:transmembrane transport"/>
    <property type="evidence" value="ECO:0007669"/>
    <property type="project" value="InterPro"/>
</dbReference>
<keyword evidence="10" id="KW-1185">Reference proteome</keyword>
<reference evidence="9 10" key="1">
    <citation type="submission" date="2018-11" db="EMBL/GenBank/DDBJ databases">
        <title>Complete genome sequence of Nocardioides baekrokdamisoli strain KCTC 39748.</title>
        <authorList>
            <person name="Kang S.W."/>
            <person name="Lee K.C."/>
            <person name="Kim K.K."/>
            <person name="Kim J.S."/>
            <person name="Kim D.S."/>
            <person name="Ko S.H."/>
            <person name="Yang S.H."/>
            <person name="Shin Y.K."/>
            <person name="Lee J.S."/>
        </authorList>
    </citation>
    <scope>NUCLEOTIDE SEQUENCE [LARGE SCALE GENOMIC DNA]</scope>
    <source>
        <strain evidence="9 10">KCTC 39748</strain>
    </source>
</reference>
<dbReference type="Pfam" id="PF00528">
    <property type="entry name" value="BPD_transp_1"/>
    <property type="match status" value="1"/>
</dbReference>
<keyword evidence="4 7" id="KW-0812">Transmembrane</keyword>
<accession>A0A3G9IF76</accession>
<dbReference type="GO" id="GO:0005886">
    <property type="term" value="C:plasma membrane"/>
    <property type="evidence" value="ECO:0007669"/>
    <property type="project" value="UniProtKB-SubCell"/>
</dbReference>
<dbReference type="CDD" id="cd06261">
    <property type="entry name" value="TM_PBP2"/>
    <property type="match status" value="1"/>
</dbReference>
<keyword evidence="5 7" id="KW-1133">Transmembrane helix</keyword>
<keyword evidence="2 7" id="KW-0813">Transport</keyword>
<proteinExistence type="inferred from homology"/>
<dbReference type="InterPro" id="IPR035906">
    <property type="entry name" value="MetI-like_sf"/>
</dbReference>
<name>A0A3G9IF76_9ACTN</name>
<evidence type="ECO:0000256" key="1">
    <source>
        <dbReference type="ARBA" id="ARBA00004651"/>
    </source>
</evidence>
<dbReference type="KEGG" id="nbe:Back2_13430"/>
<dbReference type="InterPro" id="IPR000515">
    <property type="entry name" value="MetI-like"/>
</dbReference>
<feature type="transmembrane region" description="Helical" evidence="7">
    <location>
        <begin position="378"/>
        <end position="398"/>
    </location>
</feature>
<evidence type="ECO:0000256" key="7">
    <source>
        <dbReference type="RuleBase" id="RU363032"/>
    </source>
</evidence>
<comment type="subcellular location">
    <subcellularLocation>
        <location evidence="1 7">Cell membrane</location>
        <topology evidence="1 7">Multi-pass membrane protein</topology>
    </subcellularLocation>
</comment>
<feature type="transmembrane region" description="Helical" evidence="7">
    <location>
        <begin position="70"/>
        <end position="89"/>
    </location>
</feature>
<evidence type="ECO:0000256" key="6">
    <source>
        <dbReference type="ARBA" id="ARBA00023136"/>
    </source>
</evidence>
<dbReference type="PANTHER" id="PTHR30151">
    <property type="entry name" value="ALKANE SULFONATE ABC TRANSPORTER-RELATED, MEMBRANE SUBUNIT"/>
    <property type="match status" value="1"/>
</dbReference>
<evidence type="ECO:0000256" key="2">
    <source>
        <dbReference type="ARBA" id="ARBA00022448"/>
    </source>
</evidence>
<keyword evidence="3" id="KW-1003">Cell membrane</keyword>
<evidence type="ECO:0000256" key="3">
    <source>
        <dbReference type="ARBA" id="ARBA00022475"/>
    </source>
</evidence>
<evidence type="ECO:0000313" key="10">
    <source>
        <dbReference type="Proteomes" id="UP000271573"/>
    </source>
</evidence>
<gene>
    <name evidence="9" type="ORF">Back2_13430</name>
</gene>
<evidence type="ECO:0000259" key="8">
    <source>
        <dbReference type="PROSITE" id="PS50928"/>
    </source>
</evidence>
<evidence type="ECO:0000256" key="5">
    <source>
        <dbReference type="ARBA" id="ARBA00022989"/>
    </source>
</evidence>
<feature type="transmembrane region" description="Helical" evidence="7">
    <location>
        <begin position="152"/>
        <end position="172"/>
    </location>
</feature>
<evidence type="ECO:0000313" key="9">
    <source>
        <dbReference type="EMBL" id="BBH17056.1"/>
    </source>
</evidence>
<dbReference type="PROSITE" id="PS50928">
    <property type="entry name" value="ABC_TM1"/>
    <property type="match status" value="1"/>
</dbReference>
<sequence>MIALLGLAGFALSFFDYYTATTPTGVRFVNNAWHGWWGWLAAVLLLVAALAAAARIANVPVPGRDAICGYAANGGLALAAFALIVHPGITFSAGGSTHVSAFDILNPADTSATPGQIGWGWAAWTLLAVAVATALLISFSRPEPAVRRRRRLVVLSGQLLLTVAIFGSWQWATSGSHPLLDAFTYGKPSVIFQGDVQHGGLRWFFNGGTQFGAYSRQIYVTLKEAVFGFAVGSAAGVVAGVALGQNAYLADVFSPFIKVVNAIPRIVLGSIFVVAFGLGLTPKILLAGVLVFFVVFFNAFQGVREVDPNILSNARVLGASKWNITRHVTIPSAMTWIIASLHSAFGFAIVGVLVAEVLGSTEGLGDVIHASQGNFDGTGVFAVMITVAVIVLVAEALLTKLEHRLLGWRPASRSDAASI</sequence>
<evidence type="ECO:0000256" key="4">
    <source>
        <dbReference type="ARBA" id="ARBA00022692"/>
    </source>
</evidence>